<proteinExistence type="predicted"/>
<evidence type="ECO:0000313" key="1">
    <source>
        <dbReference type="EMBL" id="OAY62093.1"/>
    </source>
</evidence>
<dbReference type="EMBL" id="CM004387">
    <property type="protein sequence ID" value="OAY62093.1"/>
    <property type="molecule type" value="Genomic_DNA"/>
</dbReference>
<accession>A0A2C9WR19</accession>
<organism evidence="1">
    <name type="scientific">Manihot esculenta</name>
    <name type="common">Cassava</name>
    <name type="synonym">Jatropha manihot</name>
    <dbReference type="NCBI Taxonomy" id="3983"/>
    <lineage>
        <taxon>Eukaryota</taxon>
        <taxon>Viridiplantae</taxon>
        <taxon>Streptophyta</taxon>
        <taxon>Embryophyta</taxon>
        <taxon>Tracheophyta</taxon>
        <taxon>Spermatophyta</taxon>
        <taxon>Magnoliopsida</taxon>
        <taxon>eudicotyledons</taxon>
        <taxon>Gunneridae</taxon>
        <taxon>Pentapetalae</taxon>
        <taxon>rosids</taxon>
        <taxon>fabids</taxon>
        <taxon>Malpighiales</taxon>
        <taxon>Euphorbiaceae</taxon>
        <taxon>Crotonoideae</taxon>
        <taxon>Manihoteae</taxon>
        <taxon>Manihot</taxon>
    </lineage>
</organism>
<name>A0A2C9WR19_MANES</name>
<dbReference type="AlphaFoldDB" id="A0A2C9WR19"/>
<gene>
    <name evidence="1" type="ORF">MANES_01G241200</name>
</gene>
<reference evidence="1" key="1">
    <citation type="submission" date="2016-02" db="EMBL/GenBank/DDBJ databases">
        <title>WGS assembly of Manihot esculenta.</title>
        <authorList>
            <person name="Bredeson J.V."/>
            <person name="Prochnik S.E."/>
            <person name="Lyons J.B."/>
            <person name="Schmutz J."/>
            <person name="Grimwood J."/>
            <person name="Vrebalov J."/>
            <person name="Bart R.S."/>
            <person name="Amuge T."/>
            <person name="Ferguson M.E."/>
            <person name="Green R."/>
            <person name="Putnam N."/>
            <person name="Stites J."/>
            <person name="Rounsley S."/>
            <person name="Rokhsar D.S."/>
        </authorList>
    </citation>
    <scope>NUCLEOTIDE SEQUENCE [LARGE SCALE GENOMIC DNA]</scope>
    <source>
        <tissue evidence="1">Leaf</tissue>
    </source>
</reference>
<protein>
    <submittedName>
        <fullName evidence="1">Uncharacterized protein</fullName>
    </submittedName>
</protein>
<sequence length="82" mass="9405">MEEVGSFSVLQIPLCICVELISNHHSWFSKLLWRFNSPEGYAQVATLLLAFRITHPNQAIWFLKIFSVWCSIRALNLLVGLS</sequence>